<comment type="caution">
    <text evidence="1">The sequence shown here is derived from an EMBL/GenBank/DDBJ whole genome shotgun (WGS) entry which is preliminary data.</text>
</comment>
<name>A0ABR8J2R3_9NOST</name>
<protein>
    <submittedName>
        <fullName evidence="1">Uncharacterized protein</fullName>
    </submittedName>
</protein>
<evidence type="ECO:0000313" key="1">
    <source>
        <dbReference type="EMBL" id="MBD2691927.1"/>
    </source>
</evidence>
<proteinExistence type="predicted"/>
<organism evidence="1 2">
    <name type="scientific">Anabaena catenula FACHB-362</name>
    <dbReference type="NCBI Taxonomy" id="2692877"/>
    <lineage>
        <taxon>Bacteria</taxon>
        <taxon>Bacillati</taxon>
        <taxon>Cyanobacteriota</taxon>
        <taxon>Cyanophyceae</taxon>
        <taxon>Nostocales</taxon>
        <taxon>Nostocaceae</taxon>
        <taxon>Anabaena</taxon>
    </lineage>
</organism>
<dbReference type="Proteomes" id="UP000660381">
    <property type="component" value="Unassembled WGS sequence"/>
</dbReference>
<sequence length="53" mass="6169">MNQQLGLLDQIWLIAYQKTLSIPAQFPNNKYFGRHDTKGKFPDYPGFLVIKIT</sequence>
<gene>
    <name evidence="1" type="ORF">H6G68_09185</name>
</gene>
<dbReference type="RefSeq" id="WP_158624006.1">
    <property type="nucleotide sequence ID" value="NZ_JACJTQ010000010.1"/>
</dbReference>
<evidence type="ECO:0000313" key="2">
    <source>
        <dbReference type="Proteomes" id="UP000660381"/>
    </source>
</evidence>
<reference evidence="1 2" key="1">
    <citation type="journal article" date="2020" name="ISME J.">
        <title>Comparative genomics reveals insights into cyanobacterial evolution and habitat adaptation.</title>
        <authorList>
            <person name="Chen M.Y."/>
            <person name="Teng W.K."/>
            <person name="Zhao L."/>
            <person name="Hu C.X."/>
            <person name="Zhou Y.K."/>
            <person name="Han B.P."/>
            <person name="Song L.R."/>
            <person name="Shu W.S."/>
        </authorList>
    </citation>
    <scope>NUCLEOTIDE SEQUENCE [LARGE SCALE GENOMIC DNA]</scope>
    <source>
        <strain evidence="1 2">FACHB-362</strain>
    </source>
</reference>
<dbReference type="EMBL" id="JACJTQ010000010">
    <property type="protein sequence ID" value="MBD2691927.1"/>
    <property type="molecule type" value="Genomic_DNA"/>
</dbReference>
<accession>A0ABR8J2R3</accession>
<keyword evidence="2" id="KW-1185">Reference proteome</keyword>